<keyword evidence="4" id="KW-1185">Reference proteome</keyword>
<dbReference type="OrthoDB" id="1738567at2759"/>
<feature type="region of interest" description="Disordered" evidence="1">
    <location>
        <begin position="1"/>
        <end position="21"/>
    </location>
</feature>
<dbReference type="Proteomes" id="UP000623129">
    <property type="component" value="Unassembled WGS sequence"/>
</dbReference>
<keyword evidence="2" id="KW-0472">Membrane</keyword>
<protein>
    <submittedName>
        <fullName evidence="3">Uncharacterized protein</fullName>
    </submittedName>
</protein>
<dbReference type="EMBL" id="SWLB01000011">
    <property type="protein sequence ID" value="KAF3332760.1"/>
    <property type="molecule type" value="Genomic_DNA"/>
</dbReference>
<keyword evidence="2" id="KW-0812">Transmembrane</keyword>
<reference evidence="3" key="1">
    <citation type="submission" date="2020-01" db="EMBL/GenBank/DDBJ databases">
        <title>Genome sequence of Kobresia littledalei, the first chromosome-level genome in the family Cyperaceae.</title>
        <authorList>
            <person name="Qu G."/>
        </authorList>
    </citation>
    <scope>NUCLEOTIDE SEQUENCE</scope>
    <source>
        <strain evidence="3">C.B.Clarke</strain>
        <tissue evidence="3">Leaf</tissue>
    </source>
</reference>
<evidence type="ECO:0000256" key="1">
    <source>
        <dbReference type="SAM" id="MobiDB-lite"/>
    </source>
</evidence>
<evidence type="ECO:0000313" key="3">
    <source>
        <dbReference type="EMBL" id="KAF3332760.1"/>
    </source>
</evidence>
<feature type="compositionally biased region" description="Polar residues" evidence="1">
    <location>
        <begin position="1"/>
        <end position="12"/>
    </location>
</feature>
<name>A0A833VMF5_9POAL</name>
<dbReference type="PANTHER" id="PTHR33429:SF23">
    <property type="entry name" value="OS02G0709350 PROTEIN"/>
    <property type="match status" value="1"/>
</dbReference>
<gene>
    <name evidence="3" type="ORF">FCM35_KLT02337</name>
</gene>
<keyword evidence="2" id="KW-1133">Transmembrane helix</keyword>
<feature type="transmembrane region" description="Helical" evidence="2">
    <location>
        <begin position="31"/>
        <end position="55"/>
    </location>
</feature>
<evidence type="ECO:0000256" key="2">
    <source>
        <dbReference type="SAM" id="Phobius"/>
    </source>
</evidence>
<accession>A0A833VMF5</accession>
<organism evidence="3 4">
    <name type="scientific">Carex littledalei</name>
    <dbReference type="NCBI Taxonomy" id="544730"/>
    <lineage>
        <taxon>Eukaryota</taxon>
        <taxon>Viridiplantae</taxon>
        <taxon>Streptophyta</taxon>
        <taxon>Embryophyta</taxon>
        <taxon>Tracheophyta</taxon>
        <taxon>Spermatophyta</taxon>
        <taxon>Magnoliopsida</taxon>
        <taxon>Liliopsida</taxon>
        <taxon>Poales</taxon>
        <taxon>Cyperaceae</taxon>
        <taxon>Cyperoideae</taxon>
        <taxon>Cariceae</taxon>
        <taxon>Carex</taxon>
        <taxon>Carex subgen. Euthyceras</taxon>
    </lineage>
</organism>
<dbReference type="AlphaFoldDB" id="A0A833VMF5"/>
<sequence length="110" mass="11601">MASTMSGATTTPVPEYENTVPTPIHHTSGSIGPFFGVLAAILVLTLLSCVIGCVCSAHAQGPDSWYDCTALARRRRRSCIPHCGIFRDAKSAVAAEAETTKHPPLALPQP</sequence>
<comment type="caution">
    <text evidence="3">The sequence shown here is derived from an EMBL/GenBank/DDBJ whole genome shotgun (WGS) entry which is preliminary data.</text>
</comment>
<proteinExistence type="predicted"/>
<dbReference type="PANTHER" id="PTHR33429">
    <property type="entry name" value="OS02G0708000 PROTEIN-RELATED"/>
    <property type="match status" value="1"/>
</dbReference>
<evidence type="ECO:0000313" key="4">
    <source>
        <dbReference type="Proteomes" id="UP000623129"/>
    </source>
</evidence>